<sequence>MKIWLMMFGILGVGGVALALYIGVQSSNSHPTPEEALHAERHGREVIRVLDTVFHDNGNAAYVVYITEDNQLEESLAVASFDGNRFGWRYRSRINLGDTDLIPYGNFTAAGGFVAGYAPDEASAVRFDDYHAMLTPVDGQNVWILHDPSSDDLETASIRFYNSNGAPIDID</sequence>
<dbReference type="EMBL" id="PDOF01000001">
    <property type="protein sequence ID" value="PYZ97514.1"/>
    <property type="molecule type" value="Genomic_DNA"/>
</dbReference>
<name>A0A2W0H6N3_9BACI</name>
<dbReference type="Proteomes" id="UP000248066">
    <property type="component" value="Unassembled WGS sequence"/>
</dbReference>
<keyword evidence="2" id="KW-1185">Reference proteome</keyword>
<gene>
    <name evidence="1" type="ORF">CR205_02655</name>
</gene>
<organism evidence="1 2">
    <name type="scientific">Alteribacter lacisalsi</name>
    <dbReference type="NCBI Taxonomy" id="2045244"/>
    <lineage>
        <taxon>Bacteria</taxon>
        <taxon>Bacillati</taxon>
        <taxon>Bacillota</taxon>
        <taxon>Bacilli</taxon>
        <taxon>Bacillales</taxon>
        <taxon>Bacillaceae</taxon>
        <taxon>Alteribacter</taxon>
    </lineage>
</organism>
<proteinExistence type="predicted"/>
<evidence type="ECO:0000313" key="2">
    <source>
        <dbReference type="Proteomes" id="UP000248066"/>
    </source>
</evidence>
<protein>
    <submittedName>
        <fullName evidence="1">Uncharacterized protein</fullName>
    </submittedName>
</protein>
<comment type="caution">
    <text evidence="1">The sequence shown here is derived from an EMBL/GenBank/DDBJ whole genome shotgun (WGS) entry which is preliminary data.</text>
</comment>
<evidence type="ECO:0000313" key="1">
    <source>
        <dbReference type="EMBL" id="PYZ97514.1"/>
    </source>
</evidence>
<dbReference type="AlphaFoldDB" id="A0A2W0H6N3"/>
<dbReference type="RefSeq" id="WP_110516668.1">
    <property type="nucleotide sequence ID" value="NZ_PDOF01000001.1"/>
</dbReference>
<accession>A0A2W0H6N3</accession>
<reference evidence="1 2" key="1">
    <citation type="submission" date="2017-10" db="EMBL/GenBank/DDBJ databases">
        <title>Bacillus sp. nov., a halophilic bacterium isolated from a Yangshapao Lake.</title>
        <authorList>
            <person name="Wang H."/>
        </authorList>
    </citation>
    <scope>NUCLEOTIDE SEQUENCE [LARGE SCALE GENOMIC DNA]</scope>
    <source>
        <strain evidence="1 2">YSP-3</strain>
    </source>
</reference>